<dbReference type="AlphaFoldDB" id="A1RAG1"/>
<keyword evidence="5" id="KW-1185">Reference proteome</keyword>
<dbReference type="Proteomes" id="UP000000637">
    <property type="component" value="Chromosome"/>
</dbReference>
<dbReference type="Pfam" id="PF13845">
    <property type="entry name" value="Septum_form"/>
    <property type="match status" value="1"/>
</dbReference>
<dbReference type="KEGG" id="aau:AAur_3530"/>
<sequence>MFGQFVVCLDYMLSEVPARHHHPASGPTTVESRPIHLQEKRKLGRVCLNAAPQQEGTPRNMSQDNTSPRDGSPREQGEDGAPPAPKTPPAPAPGQQPPAAPWAPPSGLQPDPAPELDPDFVPDPANQPDPALPPTDAAPPENAEAPVYAGQQPYPGQSYPGQQPHPDQPYPGQQSYLGQEWRPGPQGDPATQGQPEPHGDPVKRQRWVIGGIVVGVLILIGVVIWVLLNLLGTRPEAAVSSPSAAPTAGPLPRDAEAKDFQVGDCFADFDANASKARAVACDTEHSAQLGAVHTYGADESFPGTNALRDKGREVCKDVKLNAASDNYVLLQQNVYPSTTSWDRGDRRVDCFIVVDSGNTITEDLLAK</sequence>
<dbReference type="STRING" id="290340.AAur_3530"/>
<name>A1RAG1_PAEAT</name>
<protein>
    <recommendedName>
        <fullName evidence="3">Septum formation-related domain-containing protein</fullName>
    </recommendedName>
</protein>
<dbReference type="HOGENOM" id="CLU_753642_0_0_11"/>
<dbReference type="InterPro" id="IPR026004">
    <property type="entry name" value="Septum_form"/>
</dbReference>
<keyword evidence="2" id="KW-1133">Transmembrane helix</keyword>
<feature type="compositionally biased region" description="Low complexity" evidence="1">
    <location>
        <begin position="148"/>
        <end position="165"/>
    </location>
</feature>
<keyword evidence="2" id="KW-0472">Membrane</keyword>
<accession>A1RAG1</accession>
<dbReference type="eggNOG" id="ENOG50337IN">
    <property type="taxonomic scope" value="Bacteria"/>
</dbReference>
<keyword evidence="2" id="KW-0812">Transmembrane</keyword>
<feature type="compositionally biased region" description="Pro residues" evidence="1">
    <location>
        <begin position="125"/>
        <end position="137"/>
    </location>
</feature>
<proteinExistence type="predicted"/>
<reference evidence="4 5" key="1">
    <citation type="journal article" date="2006" name="PLoS Genet.">
        <title>Secrets of soil survival revealed by the genome sequence of Arthrobacter aurescens TC1.</title>
        <authorList>
            <person name="Mongodin E.F."/>
            <person name="Shapir N."/>
            <person name="Daugherty S.C."/>
            <person name="DeBoy R.T."/>
            <person name="Emerson J.B."/>
            <person name="Shvartzbeyn A."/>
            <person name="Radune D."/>
            <person name="Vamathevan J."/>
            <person name="Riggs F."/>
            <person name="Grinberg V."/>
            <person name="Khouri H."/>
            <person name="Wackett L.P."/>
            <person name="Nelson K.E."/>
            <person name="Sadowsky M.J."/>
        </authorList>
    </citation>
    <scope>NUCLEOTIDE SEQUENCE [LARGE SCALE GENOMIC DNA]</scope>
    <source>
        <strain evidence="4 5">TC1</strain>
    </source>
</reference>
<feature type="compositionally biased region" description="Polar residues" evidence="1">
    <location>
        <begin position="52"/>
        <end position="69"/>
    </location>
</feature>
<gene>
    <name evidence="4" type="ordered locus">AAur_3530</name>
</gene>
<evidence type="ECO:0000313" key="4">
    <source>
        <dbReference type="EMBL" id="ABM09485.1"/>
    </source>
</evidence>
<organism evidence="4 5">
    <name type="scientific">Paenarthrobacter aurescens (strain TC1)</name>
    <dbReference type="NCBI Taxonomy" id="290340"/>
    <lineage>
        <taxon>Bacteria</taxon>
        <taxon>Bacillati</taxon>
        <taxon>Actinomycetota</taxon>
        <taxon>Actinomycetes</taxon>
        <taxon>Micrococcales</taxon>
        <taxon>Micrococcaceae</taxon>
        <taxon>Paenarthrobacter</taxon>
    </lineage>
</organism>
<feature type="domain" description="Septum formation-related" evidence="3">
    <location>
        <begin position="263"/>
        <end position="353"/>
    </location>
</feature>
<feature type="region of interest" description="Disordered" evidence="1">
    <location>
        <begin position="52"/>
        <end position="202"/>
    </location>
</feature>
<dbReference type="OrthoDB" id="3628931at2"/>
<feature type="transmembrane region" description="Helical" evidence="2">
    <location>
        <begin position="207"/>
        <end position="228"/>
    </location>
</feature>
<evidence type="ECO:0000313" key="5">
    <source>
        <dbReference type="Proteomes" id="UP000000637"/>
    </source>
</evidence>
<dbReference type="EMBL" id="CP000474">
    <property type="protein sequence ID" value="ABM09485.1"/>
    <property type="molecule type" value="Genomic_DNA"/>
</dbReference>
<evidence type="ECO:0000256" key="1">
    <source>
        <dbReference type="SAM" id="MobiDB-lite"/>
    </source>
</evidence>
<evidence type="ECO:0000259" key="3">
    <source>
        <dbReference type="Pfam" id="PF13845"/>
    </source>
</evidence>
<evidence type="ECO:0000256" key="2">
    <source>
        <dbReference type="SAM" id="Phobius"/>
    </source>
</evidence>
<feature type="compositionally biased region" description="Pro residues" evidence="1">
    <location>
        <begin position="82"/>
        <end position="104"/>
    </location>
</feature>